<evidence type="ECO:0000313" key="1">
    <source>
        <dbReference type="EMBL" id="JAD32527.1"/>
    </source>
</evidence>
<reference evidence="1" key="2">
    <citation type="journal article" date="2015" name="Data Brief">
        <title>Shoot transcriptome of the giant reed, Arundo donax.</title>
        <authorList>
            <person name="Barrero R.A."/>
            <person name="Guerrero F.D."/>
            <person name="Moolhuijzen P."/>
            <person name="Goolsby J.A."/>
            <person name="Tidwell J."/>
            <person name="Bellgard S.E."/>
            <person name="Bellgard M.I."/>
        </authorList>
    </citation>
    <scope>NUCLEOTIDE SEQUENCE</scope>
    <source>
        <tissue evidence="1">Shoot tissue taken approximately 20 cm above the soil surface</tissue>
    </source>
</reference>
<protein>
    <submittedName>
        <fullName evidence="1">Uncharacterized protein</fullName>
    </submittedName>
</protein>
<reference evidence="1" key="1">
    <citation type="submission" date="2014-09" db="EMBL/GenBank/DDBJ databases">
        <authorList>
            <person name="Magalhaes I.L.F."/>
            <person name="Oliveira U."/>
            <person name="Santos F.R."/>
            <person name="Vidigal T.H.D.A."/>
            <person name="Brescovit A.D."/>
            <person name="Santos A.J."/>
        </authorList>
    </citation>
    <scope>NUCLEOTIDE SEQUENCE</scope>
    <source>
        <tissue evidence="1">Shoot tissue taken approximately 20 cm above the soil surface</tissue>
    </source>
</reference>
<dbReference type="AlphaFoldDB" id="A0A0A8ZCF2"/>
<name>A0A0A8ZCF2_ARUDO</name>
<sequence>MIWVVKFTNRQCSSSTNCRYTSPSFIDKNFQTGKD</sequence>
<dbReference type="EMBL" id="GBRH01265368">
    <property type="protein sequence ID" value="JAD32527.1"/>
    <property type="molecule type" value="Transcribed_RNA"/>
</dbReference>
<accession>A0A0A8ZCF2</accession>
<organism evidence="1">
    <name type="scientific">Arundo donax</name>
    <name type="common">Giant reed</name>
    <name type="synonym">Donax arundinaceus</name>
    <dbReference type="NCBI Taxonomy" id="35708"/>
    <lineage>
        <taxon>Eukaryota</taxon>
        <taxon>Viridiplantae</taxon>
        <taxon>Streptophyta</taxon>
        <taxon>Embryophyta</taxon>
        <taxon>Tracheophyta</taxon>
        <taxon>Spermatophyta</taxon>
        <taxon>Magnoliopsida</taxon>
        <taxon>Liliopsida</taxon>
        <taxon>Poales</taxon>
        <taxon>Poaceae</taxon>
        <taxon>PACMAD clade</taxon>
        <taxon>Arundinoideae</taxon>
        <taxon>Arundineae</taxon>
        <taxon>Arundo</taxon>
    </lineage>
</organism>
<proteinExistence type="predicted"/>